<accession>A0A5B6TB18</accession>
<feature type="transmembrane region" description="Helical" evidence="1">
    <location>
        <begin position="141"/>
        <end position="163"/>
    </location>
</feature>
<name>A0A5B6TB18_9BACT</name>
<gene>
    <name evidence="2" type="ORF">FOA19_20605</name>
</gene>
<dbReference type="Proteomes" id="UP000324133">
    <property type="component" value="Unassembled WGS sequence"/>
</dbReference>
<dbReference type="OrthoDB" id="850482at2"/>
<feature type="transmembrane region" description="Helical" evidence="1">
    <location>
        <begin position="102"/>
        <end position="121"/>
    </location>
</feature>
<keyword evidence="1" id="KW-1133">Transmembrane helix</keyword>
<keyword evidence="1" id="KW-0472">Membrane</keyword>
<evidence type="ECO:0000313" key="3">
    <source>
        <dbReference type="Proteomes" id="UP000324133"/>
    </source>
</evidence>
<evidence type="ECO:0000256" key="1">
    <source>
        <dbReference type="SAM" id="Phobius"/>
    </source>
</evidence>
<feature type="transmembrane region" description="Helical" evidence="1">
    <location>
        <begin position="217"/>
        <end position="234"/>
    </location>
</feature>
<evidence type="ECO:0000313" key="2">
    <source>
        <dbReference type="EMBL" id="KAA3436780.1"/>
    </source>
</evidence>
<keyword evidence="1" id="KW-0812">Transmembrane</keyword>
<feature type="transmembrane region" description="Helical" evidence="1">
    <location>
        <begin position="175"/>
        <end position="197"/>
    </location>
</feature>
<proteinExistence type="predicted"/>
<dbReference type="AlphaFoldDB" id="A0A5B6TB18"/>
<organism evidence="2 3">
    <name type="scientific">Rufibacter hautae</name>
    <dbReference type="NCBI Taxonomy" id="2595005"/>
    <lineage>
        <taxon>Bacteria</taxon>
        <taxon>Pseudomonadati</taxon>
        <taxon>Bacteroidota</taxon>
        <taxon>Cytophagia</taxon>
        <taxon>Cytophagales</taxon>
        <taxon>Hymenobacteraceae</taxon>
        <taxon>Rufibacter</taxon>
    </lineage>
</organism>
<feature type="transmembrane region" description="Helical" evidence="1">
    <location>
        <begin position="67"/>
        <end position="90"/>
    </location>
</feature>
<comment type="caution">
    <text evidence="2">The sequence shown here is derived from an EMBL/GenBank/DDBJ whole genome shotgun (WGS) entry which is preliminary data.</text>
</comment>
<keyword evidence="3" id="KW-1185">Reference proteome</keyword>
<feature type="transmembrane region" description="Helical" evidence="1">
    <location>
        <begin position="12"/>
        <end position="37"/>
    </location>
</feature>
<dbReference type="RefSeq" id="WP_149092719.1">
    <property type="nucleotide sequence ID" value="NZ_VKKY01000003.1"/>
</dbReference>
<reference evidence="2 3" key="1">
    <citation type="submission" date="2019-07" db="EMBL/GenBank/DDBJ databases">
        <title>Rufibacter sp. nov., isolated from lake sediment.</title>
        <authorList>
            <person name="Qu J.-H."/>
        </authorList>
    </citation>
    <scope>NUCLEOTIDE SEQUENCE [LARGE SCALE GENOMIC DNA]</scope>
    <source>
        <strain evidence="2 3">NBS58-1</strain>
    </source>
</reference>
<protein>
    <submittedName>
        <fullName evidence="2">Uncharacterized protein</fullName>
    </submittedName>
</protein>
<dbReference type="EMBL" id="VKKY01000003">
    <property type="protein sequence ID" value="KAA3436780.1"/>
    <property type="molecule type" value="Genomic_DNA"/>
</dbReference>
<sequence>MEYLYHMKSGVVFKFLLKVFLLLFVLNLLVISLEFYLENYTTSNLTSRYTFQYYVTGMFYFDGERNIPTYFSTLNLLFGAGLLFLISKYVKRSSTPLYHRKWYWMGWVFVWLATDELFALHEITAKPMRTMLQHVFQQENIGLLHFAWFVPYALVLTFVGFYFVRFVFSLPRKTLYNFILSGILFLGGAIGMEMVSGLIVSNDLLSVYKLVTTLEESFEMIGVIFFIYSLLRHLEDQKDLTRMVLDVKIDSNSQTVHTNSAAPVDQVKEQQKSIMAI</sequence>